<dbReference type="OrthoDB" id="28053at2759"/>
<evidence type="ECO:0000256" key="8">
    <source>
        <dbReference type="ARBA" id="ARBA00023034"/>
    </source>
</evidence>
<proteinExistence type="inferred from homology"/>
<dbReference type="GO" id="GO:0030117">
    <property type="term" value="C:membrane coat"/>
    <property type="evidence" value="ECO:0007669"/>
    <property type="project" value="InterPro"/>
</dbReference>
<reference evidence="17" key="1">
    <citation type="journal article" date="2013" name="Genome Announc.">
        <title>Draft genome sequence of the basidiomycetous yeast-like fungus Pseudozyma hubeiensis SY62, which produces an abundant amount of the biosurfactant mannosylerythritol lipids.</title>
        <authorList>
            <person name="Konishi M."/>
            <person name="Hatada Y."/>
            <person name="Horiuchi J."/>
        </authorList>
    </citation>
    <scope>NUCLEOTIDE SEQUENCE [LARGE SCALE GENOMIC DNA]</scope>
    <source>
        <strain evidence="17">SY62</strain>
    </source>
</reference>
<dbReference type="Pfam" id="PF02883">
    <property type="entry name" value="Alpha_adaptinC2"/>
    <property type="match status" value="1"/>
</dbReference>
<dbReference type="GO" id="GO:0006412">
    <property type="term" value="P:translation"/>
    <property type="evidence" value="ECO:0007669"/>
    <property type="project" value="InterPro"/>
</dbReference>
<keyword evidence="11" id="KW-0968">Cytoplasmic vesicle</keyword>
<feature type="compositionally biased region" description="Low complexity" evidence="14">
    <location>
        <begin position="1093"/>
        <end position="1106"/>
    </location>
</feature>
<keyword evidence="9" id="KW-0472">Membrane</keyword>
<name>R9PDI9_PSEHS</name>
<comment type="similarity">
    <text evidence="4">Belongs to the eukaryotic ribosomal protein eS6 family.</text>
</comment>
<keyword evidence="17" id="KW-1185">Reference proteome</keyword>
<dbReference type="InterPro" id="IPR008152">
    <property type="entry name" value="Clathrin_a/b/g-adaptin_app_Ig"/>
</dbReference>
<dbReference type="InterPro" id="IPR011989">
    <property type="entry name" value="ARM-like"/>
</dbReference>
<protein>
    <recommendedName>
        <fullName evidence="13">Gamma-adaptin</fullName>
    </recommendedName>
</protein>
<keyword evidence="6" id="KW-0653">Protein transport</keyword>
<evidence type="ECO:0000256" key="6">
    <source>
        <dbReference type="ARBA" id="ARBA00022927"/>
    </source>
</evidence>
<keyword evidence="5" id="KW-0813">Transport</keyword>
<gene>
    <name evidence="16" type="ORF">PHSY_007012</name>
</gene>
<dbReference type="InterPro" id="IPR002553">
    <property type="entry name" value="Clathrin/coatomer_adapt-like_N"/>
</dbReference>
<evidence type="ECO:0000256" key="9">
    <source>
        <dbReference type="ARBA" id="ARBA00023136"/>
    </source>
</evidence>
<dbReference type="InterPro" id="IPR001377">
    <property type="entry name" value="Ribosomal_eS6"/>
</dbReference>
<dbReference type="STRING" id="1305764.R9PDI9"/>
<dbReference type="PANTHER" id="PTHR22780">
    <property type="entry name" value="ADAPTIN, ALPHA/GAMMA/EPSILON"/>
    <property type="match status" value="1"/>
</dbReference>
<evidence type="ECO:0000313" key="17">
    <source>
        <dbReference type="Proteomes" id="UP000014071"/>
    </source>
</evidence>
<keyword evidence="8" id="KW-0333">Golgi apparatus</keyword>
<dbReference type="InterPro" id="IPR016024">
    <property type="entry name" value="ARM-type_fold"/>
</dbReference>
<dbReference type="SUPFAM" id="SSF49348">
    <property type="entry name" value="Clathrin adaptor appendage domain"/>
    <property type="match status" value="1"/>
</dbReference>
<evidence type="ECO:0000259" key="15">
    <source>
        <dbReference type="PROSITE" id="PS50180"/>
    </source>
</evidence>
<dbReference type="FunFam" id="1.25.10.10:FF:000030">
    <property type="entry name" value="AP-1 complex subunit gamma"/>
    <property type="match status" value="1"/>
</dbReference>
<keyword evidence="7" id="KW-0689">Ribosomal protein</keyword>
<evidence type="ECO:0000256" key="4">
    <source>
        <dbReference type="ARBA" id="ARBA00009312"/>
    </source>
</evidence>
<feature type="domain" description="GAE" evidence="15">
    <location>
        <begin position="1116"/>
        <end position="1229"/>
    </location>
</feature>
<feature type="region of interest" description="Disordered" evidence="14">
    <location>
        <begin position="325"/>
        <end position="345"/>
    </location>
</feature>
<evidence type="ECO:0000256" key="5">
    <source>
        <dbReference type="ARBA" id="ARBA00022448"/>
    </source>
</evidence>
<dbReference type="eggNOG" id="KOG1646">
    <property type="taxonomic scope" value="Eukaryota"/>
</dbReference>
<dbReference type="SMART" id="SM00809">
    <property type="entry name" value="Alpha_adaptinC2"/>
    <property type="match status" value="1"/>
</dbReference>
<dbReference type="RefSeq" id="XP_012192998.1">
    <property type="nucleotide sequence ID" value="XM_012337608.1"/>
</dbReference>
<dbReference type="InterPro" id="IPR013041">
    <property type="entry name" value="Clathrin_app_Ig-like_sf"/>
</dbReference>
<dbReference type="Proteomes" id="UP000014071">
    <property type="component" value="Unassembled WGS sequence"/>
</dbReference>
<evidence type="ECO:0000256" key="12">
    <source>
        <dbReference type="ARBA" id="ARBA00062546"/>
    </source>
</evidence>
<dbReference type="Pfam" id="PF01602">
    <property type="entry name" value="Adaptin_N"/>
    <property type="match status" value="1"/>
</dbReference>
<dbReference type="GO" id="GO:0005840">
    <property type="term" value="C:ribosome"/>
    <property type="evidence" value="ECO:0007669"/>
    <property type="project" value="UniProtKB-KW"/>
</dbReference>
<dbReference type="GO" id="GO:1990904">
    <property type="term" value="C:ribonucleoprotein complex"/>
    <property type="evidence" value="ECO:0007669"/>
    <property type="project" value="UniProtKB-KW"/>
</dbReference>
<dbReference type="eggNOG" id="KOG1062">
    <property type="taxonomic scope" value="Eukaryota"/>
</dbReference>
<comment type="subunit">
    <text evidence="12">Adaptor protein complex 1 (AP-1) is a heterotetramer composed of two large adaptins (gamma-type subunit APL4 and beta-type subunit APL2), a medium adaptin (mu-type subunit APM1) and a small adaptin (sigma-type subunit APS1). AP-1 interacts with clathrin.</text>
</comment>
<evidence type="ECO:0000313" key="16">
    <source>
        <dbReference type="EMBL" id="GAC99411.1"/>
    </source>
</evidence>
<dbReference type="InterPro" id="IPR008153">
    <property type="entry name" value="GAE_dom"/>
</dbReference>
<dbReference type="PROSITE" id="PS50180">
    <property type="entry name" value="GAE"/>
    <property type="match status" value="1"/>
</dbReference>
<dbReference type="GO" id="GO:0006886">
    <property type="term" value="P:intracellular protein transport"/>
    <property type="evidence" value="ECO:0007669"/>
    <property type="project" value="InterPro"/>
</dbReference>
<organism evidence="16 17">
    <name type="scientific">Pseudozyma hubeiensis (strain SY62)</name>
    <name type="common">Yeast</name>
    <dbReference type="NCBI Taxonomy" id="1305764"/>
    <lineage>
        <taxon>Eukaryota</taxon>
        <taxon>Fungi</taxon>
        <taxon>Dikarya</taxon>
        <taxon>Basidiomycota</taxon>
        <taxon>Ustilaginomycotina</taxon>
        <taxon>Ustilaginomycetes</taxon>
        <taxon>Ustilaginales</taxon>
        <taxon>Ustilaginaceae</taxon>
        <taxon>Pseudozyma</taxon>
    </lineage>
</organism>
<comment type="subcellular location">
    <subcellularLocation>
        <location evidence="1">Cytoplasmic vesicle membrane</location>
    </subcellularLocation>
    <subcellularLocation>
        <location evidence="2">Golgi apparatus</location>
    </subcellularLocation>
</comment>
<comment type="similarity">
    <text evidence="3">Belongs to the adaptor complexes large subunit family.</text>
</comment>
<dbReference type="GO" id="GO:0005794">
    <property type="term" value="C:Golgi apparatus"/>
    <property type="evidence" value="ECO:0007669"/>
    <property type="project" value="UniProtKB-SubCell"/>
</dbReference>
<dbReference type="Gene3D" id="2.60.40.1230">
    <property type="match status" value="1"/>
</dbReference>
<dbReference type="Gene3D" id="1.25.10.10">
    <property type="entry name" value="Leucine-rich Repeat Variant"/>
    <property type="match status" value="1"/>
</dbReference>
<evidence type="ECO:0000256" key="1">
    <source>
        <dbReference type="ARBA" id="ARBA00004156"/>
    </source>
</evidence>
<evidence type="ECO:0000256" key="13">
    <source>
        <dbReference type="ARBA" id="ARBA00076192"/>
    </source>
</evidence>
<dbReference type="Gene3D" id="1.20.5.2650">
    <property type="match status" value="1"/>
</dbReference>
<evidence type="ECO:0000256" key="10">
    <source>
        <dbReference type="ARBA" id="ARBA00023274"/>
    </source>
</evidence>
<evidence type="ECO:0000256" key="3">
    <source>
        <dbReference type="ARBA" id="ARBA00006613"/>
    </source>
</evidence>
<dbReference type="InterPro" id="IPR050840">
    <property type="entry name" value="Adaptor_Complx_Large_Subunit"/>
</dbReference>
<dbReference type="HOGENOM" id="CLU_003824_0_0_1"/>
<dbReference type="GO" id="GO:0016482">
    <property type="term" value="P:cytosolic transport"/>
    <property type="evidence" value="ECO:0007669"/>
    <property type="project" value="UniProtKB-ARBA"/>
</dbReference>
<dbReference type="GO" id="GO:0003735">
    <property type="term" value="F:structural constituent of ribosome"/>
    <property type="evidence" value="ECO:0007669"/>
    <property type="project" value="InterPro"/>
</dbReference>
<dbReference type="EMBL" id="DF238831">
    <property type="protein sequence ID" value="GAC99411.1"/>
    <property type="molecule type" value="Genomic_DNA"/>
</dbReference>
<sequence>MRHDNNKKRNKAVVGSGVLAANSRRSIFAAYTVALCQNRYTHRYPSLVPPYSQMKLNVANPATGAQKSFDIQDERLVRCFYEKRMSQDVEVDSLGEEWKGYVLRIGGGNDKQGFPMKQGVLLPNRVRLLLSKGDSCYRPRRTGERKRKSVRGCIVGSDIQALHLIVVKQGEKEIPGLTDAESAVPKRLGPKRANHIRKFFNLSKEDDVRQFVVRREVVSKKEGAKPYTKAPKIQRLVTAQRLQRKRHLRSLKIRRAEHQKIQKEEYEQVLAKRVAEKKQEVASHKAARKAAKKTRLLLSTRHVRPRIVPSYRNLRTKHLDSGRSVFPRPWTRTTDSSEGESGDPIESSAAMSTFFQKQQQVAALDPRLGGLMASAGLYNLKALIKAIRSCKTLADERSLIQKESASIRTAFKDEDPFARHNNIAKLLYIHMLGYPAHFGQIECLKLVATPRFTDKRLGYLGIMLLLDENTEVLTLVTNGLKNDMEHSNMYVCGLALCTFANIASEEMSRDLCNEIEKLMGSSNTYIRRKAAICAMRIVRKVPDLIDHFVDRTKQLLSDKNHGVLLCAVTLAIEICRQDDEALQEYRRAVPLLVQHLKSLVTTGYSPEHDVSGITDPFLQVKILRLLRILGKENAQASEVMNDILAQVATNTEASKNVGNSILYETVLTILEIDADNGLRVMAINILGKFLSNRDNNIRYVALNTLSKVVSMDTNAVQRHRNIILDCLRDGDISIRRRALELSYALINESNVRVLTRELLSFLEVADNEFKLGMTTQICLAAEKFAPNKRWHIDTVLRVLKLAGNYVREEILSAFIRLVCHTPELQAYTVQKLFSALHGDFSQESLTLAAVWVIGEFGDVLIQGGNFEDEELVREVQPADVVDLLSSVLDSPYVNGLIRQFVLTSLAKLHTRLSDASQQSRIEQIIGSFESSVEVEIQQRSVEFATLLKRGDIREGVLESMPPPEIKQTVLGTVSEAKPVGSTRSDKDALLDLMGDEMPVASGGAGAGSGATGATQQSTHDLLADIFGGGSELGGAPAPAASATAPAQKAKSSVNDILGLFGDSGSSAAAPPQQAATPAPAAVAPASSYGGLDLLGGLDSSTSSTPAAPSPAPASAPTPKSHTVYTAHNLTITLTPTTNPARPEIINITARFSSSSSSTISNINFQAAVPKTHKLQMQAISNPTVQPGATETQALRVMVPPGAGARLRLRISFEKDGETVQDQMDWSQSA</sequence>
<dbReference type="SMART" id="SM01405">
    <property type="entry name" value="Ribosomal_S6e"/>
    <property type="match status" value="1"/>
</dbReference>
<evidence type="ECO:0000256" key="11">
    <source>
        <dbReference type="ARBA" id="ARBA00023329"/>
    </source>
</evidence>
<dbReference type="GO" id="GO:0030659">
    <property type="term" value="C:cytoplasmic vesicle membrane"/>
    <property type="evidence" value="ECO:0007669"/>
    <property type="project" value="UniProtKB-SubCell"/>
</dbReference>
<dbReference type="Pfam" id="PF01092">
    <property type="entry name" value="Ribosomal_S6e"/>
    <property type="match status" value="1"/>
</dbReference>
<accession>R9PDI9</accession>
<dbReference type="SUPFAM" id="SSF48371">
    <property type="entry name" value="ARM repeat"/>
    <property type="match status" value="1"/>
</dbReference>
<dbReference type="AlphaFoldDB" id="R9PDI9"/>
<dbReference type="GO" id="GO:0016192">
    <property type="term" value="P:vesicle-mediated transport"/>
    <property type="evidence" value="ECO:0007669"/>
    <property type="project" value="InterPro"/>
</dbReference>
<dbReference type="GeneID" id="24112277"/>
<feature type="region of interest" description="Disordered" evidence="14">
    <location>
        <begin position="1093"/>
        <end position="1120"/>
    </location>
</feature>
<keyword evidence="10" id="KW-0687">Ribonucleoprotein</keyword>
<evidence type="ECO:0000256" key="7">
    <source>
        <dbReference type="ARBA" id="ARBA00022980"/>
    </source>
</evidence>
<dbReference type="GO" id="GO:0005829">
    <property type="term" value="C:cytosol"/>
    <property type="evidence" value="ECO:0007669"/>
    <property type="project" value="GOC"/>
</dbReference>
<evidence type="ECO:0000256" key="2">
    <source>
        <dbReference type="ARBA" id="ARBA00004555"/>
    </source>
</evidence>
<evidence type="ECO:0000256" key="14">
    <source>
        <dbReference type="SAM" id="MobiDB-lite"/>
    </source>
</evidence>